<protein>
    <recommendedName>
        <fullName evidence="6">Glycogen synthase</fullName>
        <ecNumber evidence="6">2.4.1.21</ecNumber>
    </recommendedName>
    <alternativeName>
        <fullName evidence="6">Starch [bacterial glycogen] synthase</fullName>
    </alternativeName>
</protein>
<dbReference type="Proteomes" id="UP000178187">
    <property type="component" value="Unassembled WGS sequence"/>
</dbReference>
<dbReference type="PANTHER" id="PTHR45825:SF11">
    <property type="entry name" value="ALPHA AMYLASE DOMAIN-CONTAINING PROTEIN"/>
    <property type="match status" value="1"/>
</dbReference>
<name>A0A1G1L257_9BACT</name>
<dbReference type="CDD" id="cd03791">
    <property type="entry name" value="GT5_Glycogen_synthase_DULL1-like"/>
    <property type="match status" value="1"/>
</dbReference>
<comment type="similarity">
    <text evidence="2 6">Belongs to the glycosyltransferase 1 family. Bacterial/plant glycogen synthase subfamily.</text>
</comment>
<feature type="binding site" evidence="6">
    <location>
        <position position="15"/>
    </location>
    <ligand>
        <name>ADP-alpha-D-glucose</name>
        <dbReference type="ChEBI" id="CHEBI:57498"/>
    </ligand>
</feature>
<keyword evidence="5 6" id="KW-0320">Glycogen biosynthesis</keyword>
<comment type="caution">
    <text evidence="8">The sequence shown here is derived from an EMBL/GenBank/DDBJ whole genome shotgun (WGS) entry which is preliminary data.</text>
</comment>
<sequence>MKILFAASEAVPFVKTGGLADVCGALPKYLRKLGHDVRLVLPRYWAINREQYNLKSVISPLSVQMGNCNVWCEVLEGAVDEVPVYFIEHENFFGRAGIYDDGRWEYGDNAERFGFFARACIELCRNLNFQPDIIHSHDWQVALIPAYLKIWHLHDPFFEKTASVFTIHNIAYQGVFHSWFYPFLGLGHENFVEPKFENYQCVNFMKGAIFYADCVSTVSPSYANEILSEPGGNGLSQYLGRRREDLVGILNGVDYDNWNPETDRYTPEYYSANDFSGKAICKRRLQQEFLLEVKGKIPVIGVVSRLTDQKGFQVLAAIIKWIVRNMVVQFVFLGSGEKWMEDFYGGLPAKFPGRIGAWIGYDTRKAHLIEAGSDFFLMPSLFEPCGLNQIYSLKYGTLPIVRETGGLKDTVEQYSETLGTGTGFRFQILDPMSIYYTIGWAVSTYYDRPQHFMAMRKEAMQQNFNWIDSAKKYETLYHKALDRRASWQ</sequence>
<feature type="domain" description="Starch synthase catalytic" evidence="7">
    <location>
        <begin position="2"/>
        <end position="239"/>
    </location>
</feature>
<evidence type="ECO:0000313" key="8">
    <source>
        <dbReference type="EMBL" id="OGW98969.1"/>
    </source>
</evidence>
<dbReference type="PANTHER" id="PTHR45825">
    <property type="entry name" value="GRANULE-BOUND STARCH SYNTHASE 1, CHLOROPLASTIC/AMYLOPLASTIC"/>
    <property type="match status" value="1"/>
</dbReference>
<dbReference type="Gene3D" id="3.40.50.2000">
    <property type="entry name" value="Glycogen Phosphorylase B"/>
    <property type="match status" value="2"/>
</dbReference>
<evidence type="ECO:0000256" key="1">
    <source>
        <dbReference type="ARBA" id="ARBA00001478"/>
    </source>
</evidence>
<dbReference type="EC" id="2.4.1.21" evidence="6"/>
<evidence type="ECO:0000256" key="2">
    <source>
        <dbReference type="ARBA" id="ARBA00010281"/>
    </source>
</evidence>
<comment type="catalytic activity">
    <reaction evidence="1 6">
        <text>[(1-&gt;4)-alpha-D-glucosyl](n) + ADP-alpha-D-glucose = [(1-&gt;4)-alpha-D-glucosyl](n+1) + ADP + H(+)</text>
        <dbReference type="Rhea" id="RHEA:18189"/>
        <dbReference type="Rhea" id="RHEA-COMP:9584"/>
        <dbReference type="Rhea" id="RHEA-COMP:9587"/>
        <dbReference type="ChEBI" id="CHEBI:15378"/>
        <dbReference type="ChEBI" id="CHEBI:15444"/>
        <dbReference type="ChEBI" id="CHEBI:57498"/>
        <dbReference type="ChEBI" id="CHEBI:456216"/>
        <dbReference type="EC" id="2.4.1.21"/>
    </reaction>
</comment>
<dbReference type="HAMAP" id="MF_00484">
    <property type="entry name" value="Glycogen_synth"/>
    <property type="match status" value="1"/>
</dbReference>
<comment type="function">
    <text evidence="6">Synthesizes alpha-1,4-glucan chains using ADP-glucose.</text>
</comment>
<dbReference type="Pfam" id="PF08323">
    <property type="entry name" value="Glyco_transf_5"/>
    <property type="match status" value="1"/>
</dbReference>
<dbReference type="AlphaFoldDB" id="A0A1G1L257"/>
<reference evidence="8 9" key="1">
    <citation type="journal article" date="2016" name="Nat. Commun.">
        <title>Thousands of microbial genomes shed light on interconnected biogeochemical processes in an aquifer system.</title>
        <authorList>
            <person name="Anantharaman K."/>
            <person name="Brown C.T."/>
            <person name="Hug L.A."/>
            <person name="Sharon I."/>
            <person name="Castelle C.J."/>
            <person name="Probst A.J."/>
            <person name="Thomas B.C."/>
            <person name="Singh A."/>
            <person name="Wilkins M.J."/>
            <person name="Karaoz U."/>
            <person name="Brodie E.L."/>
            <person name="Williams K.H."/>
            <person name="Hubbard S.S."/>
            <person name="Banfield J.F."/>
        </authorList>
    </citation>
    <scope>NUCLEOTIDE SEQUENCE [LARGE SCALE GENOMIC DNA]</scope>
</reference>
<dbReference type="InterPro" id="IPR011835">
    <property type="entry name" value="GS/SS"/>
</dbReference>
<dbReference type="GO" id="GO:0005829">
    <property type="term" value="C:cytosol"/>
    <property type="evidence" value="ECO:0007669"/>
    <property type="project" value="TreeGrafter"/>
</dbReference>
<evidence type="ECO:0000259" key="7">
    <source>
        <dbReference type="Pfam" id="PF08323"/>
    </source>
</evidence>
<evidence type="ECO:0000256" key="4">
    <source>
        <dbReference type="ARBA" id="ARBA00022679"/>
    </source>
</evidence>
<dbReference type="GO" id="GO:0004373">
    <property type="term" value="F:alpha-1,4-glucan glucosyltransferase (UDP-glucose donor) activity"/>
    <property type="evidence" value="ECO:0007669"/>
    <property type="project" value="InterPro"/>
</dbReference>
<accession>A0A1G1L257</accession>
<dbReference type="GO" id="GO:0005978">
    <property type="term" value="P:glycogen biosynthetic process"/>
    <property type="evidence" value="ECO:0007669"/>
    <property type="project" value="UniProtKB-UniRule"/>
</dbReference>
<evidence type="ECO:0000256" key="6">
    <source>
        <dbReference type="HAMAP-Rule" id="MF_00484"/>
    </source>
</evidence>
<dbReference type="SUPFAM" id="SSF53756">
    <property type="entry name" value="UDP-Glycosyltransferase/glycogen phosphorylase"/>
    <property type="match status" value="1"/>
</dbReference>
<dbReference type="NCBIfam" id="NF001899">
    <property type="entry name" value="PRK00654.1-2"/>
    <property type="match status" value="1"/>
</dbReference>
<proteinExistence type="inferred from homology"/>
<dbReference type="InterPro" id="IPR013534">
    <property type="entry name" value="Starch_synth_cat_dom"/>
</dbReference>
<dbReference type="NCBIfam" id="TIGR02095">
    <property type="entry name" value="glgA"/>
    <property type="match status" value="1"/>
</dbReference>
<dbReference type="Pfam" id="PF13692">
    <property type="entry name" value="Glyco_trans_1_4"/>
    <property type="match status" value="1"/>
</dbReference>
<organism evidence="8 9">
    <name type="scientific">Candidatus Danuiimicrobium aquiferis</name>
    <dbReference type="NCBI Taxonomy" id="1801832"/>
    <lineage>
        <taxon>Bacteria</taxon>
        <taxon>Pseudomonadati</taxon>
        <taxon>Candidatus Omnitrophota</taxon>
        <taxon>Candidatus Danuiimicrobium</taxon>
    </lineage>
</organism>
<keyword evidence="4 6" id="KW-0808">Transferase</keyword>
<dbReference type="EMBL" id="MHFR01000018">
    <property type="protein sequence ID" value="OGW98969.1"/>
    <property type="molecule type" value="Genomic_DNA"/>
</dbReference>
<evidence type="ECO:0000256" key="5">
    <source>
        <dbReference type="ARBA" id="ARBA00023056"/>
    </source>
</evidence>
<gene>
    <name evidence="6" type="primary">glgA</name>
    <name evidence="8" type="ORF">A3G33_06535</name>
</gene>
<dbReference type="GO" id="GO:0009011">
    <property type="term" value="F:alpha-1,4-glucan glucosyltransferase (ADP-glucose donor) activity"/>
    <property type="evidence" value="ECO:0007669"/>
    <property type="project" value="UniProtKB-UniRule"/>
</dbReference>
<evidence type="ECO:0000256" key="3">
    <source>
        <dbReference type="ARBA" id="ARBA00022676"/>
    </source>
</evidence>
<keyword evidence="3 6" id="KW-0328">Glycosyltransferase</keyword>
<comment type="pathway">
    <text evidence="6">Glycan biosynthesis; glycogen biosynthesis.</text>
</comment>
<dbReference type="UniPathway" id="UPA00164"/>
<evidence type="ECO:0000313" key="9">
    <source>
        <dbReference type="Proteomes" id="UP000178187"/>
    </source>
</evidence>